<protein>
    <recommendedName>
        <fullName evidence="2">PGG domain-containing protein</fullName>
    </recommendedName>
</protein>
<dbReference type="InterPro" id="IPR026961">
    <property type="entry name" value="PGG_dom"/>
</dbReference>
<accession>A0AAD4THU7</accession>
<dbReference type="InterPro" id="IPR036770">
    <property type="entry name" value="Ankyrin_rpt-contain_sf"/>
</dbReference>
<evidence type="ECO:0000313" key="3">
    <source>
        <dbReference type="EMBL" id="KAI3958097.1"/>
    </source>
</evidence>
<keyword evidence="1" id="KW-0812">Transmembrane</keyword>
<dbReference type="PANTHER" id="PTHR24177">
    <property type="entry name" value="CASKIN"/>
    <property type="match status" value="1"/>
</dbReference>
<dbReference type="EMBL" id="JAJJMB010001184">
    <property type="protein sequence ID" value="KAI3958097.1"/>
    <property type="molecule type" value="Genomic_DNA"/>
</dbReference>
<evidence type="ECO:0000256" key="1">
    <source>
        <dbReference type="SAM" id="Phobius"/>
    </source>
</evidence>
<organism evidence="3 4">
    <name type="scientific">Papaver atlanticum</name>
    <dbReference type="NCBI Taxonomy" id="357466"/>
    <lineage>
        <taxon>Eukaryota</taxon>
        <taxon>Viridiplantae</taxon>
        <taxon>Streptophyta</taxon>
        <taxon>Embryophyta</taxon>
        <taxon>Tracheophyta</taxon>
        <taxon>Spermatophyta</taxon>
        <taxon>Magnoliopsida</taxon>
        <taxon>Ranunculales</taxon>
        <taxon>Papaveraceae</taxon>
        <taxon>Papaveroideae</taxon>
        <taxon>Papaver</taxon>
    </lineage>
</organism>
<feature type="transmembrane region" description="Helical" evidence="1">
    <location>
        <begin position="183"/>
        <end position="203"/>
    </location>
</feature>
<dbReference type="AlphaFoldDB" id="A0AAD4THU7"/>
<proteinExistence type="predicted"/>
<gene>
    <name evidence="3" type="ORF">MKW98_020739</name>
</gene>
<dbReference type="GO" id="GO:0016020">
    <property type="term" value="C:membrane"/>
    <property type="evidence" value="ECO:0007669"/>
    <property type="project" value="TreeGrafter"/>
</dbReference>
<evidence type="ECO:0000313" key="4">
    <source>
        <dbReference type="Proteomes" id="UP001202328"/>
    </source>
</evidence>
<keyword evidence="1" id="KW-0472">Membrane</keyword>
<dbReference type="SUPFAM" id="SSF48403">
    <property type="entry name" value="Ankyrin repeat"/>
    <property type="match status" value="1"/>
</dbReference>
<name>A0AAD4THU7_9MAGN</name>
<keyword evidence="4" id="KW-1185">Reference proteome</keyword>
<feature type="transmembrane region" description="Helical" evidence="1">
    <location>
        <begin position="223"/>
        <end position="246"/>
    </location>
</feature>
<feature type="domain" description="PGG" evidence="2">
    <location>
        <begin position="177"/>
        <end position="290"/>
    </location>
</feature>
<dbReference type="PANTHER" id="PTHR24177:SF292">
    <property type="entry name" value="ANKYRIN REPEAT FAMILY PROTEIN-RELATED"/>
    <property type="match status" value="1"/>
</dbReference>
<sequence>MKQVLNSKEKHDHTAVIVQRICSLLPNLNPHQLRESFINDAVYRSTIYGIVEVFKILIDINPYLEHFKDEFGRGLFQIAIMYRQESIFQYMSAMGQRNQDMCLLDNFGNNVLHCAAFWDPSSQLVHGPALQMQREIQWFREVERVVPPRYKEMRNKDNFTPKTLFSLQHKDLAKEAEKWMKEMAQACIIVTALIATVMFAAPFTLPGGTDQNTGVSLTLQSRAFKVFIVSDVISLFASCTSLLMFFSILTARYAERDFLTSLPRRLILGLFTLFFSIATMVATFTATVVIVFRGEAQSRAYIWVSILACLPVLMFAFLQFRLFGNLILSTYGRGIFRRKKFVVSPLISIGYG</sequence>
<dbReference type="Proteomes" id="UP001202328">
    <property type="component" value="Unassembled WGS sequence"/>
</dbReference>
<feature type="transmembrane region" description="Helical" evidence="1">
    <location>
        <begin position="300"/>
        <end position="328"/>
    </location>
</feature>
<keyword evidence="1" id="KW-1133">Transmembrane helix</keyword>
<reference evidence="3" key="1">
    <citation type="submission" date="2022-04" db="EMBL/GenBank/DDBJ databases">
        <title>A functionally conserved STORR gene fusion in Papaver species that diverged 16.8 million years ago.</title>
        <authorList>
            <person name="Catania T."/>
        </authorList>
    </citation>
    <scope>NUCLEOTIDE SEQUENCE</scope>
    <source>
        <strain evidence="3">S-188037</strain>
    </source>
</reference>
<comment type="caution">
    <text evidence="3">The sequence shown here is derived from an EMBL/GenBank/DDBJ whole genome shotgun (WGS) entry which is preliminary data.</text>
</comment>
<dbReference type="Pfam" id="PF13962">
    <property type="entry name" value="PGG"/>
    <property type="match status" value="1"/>
</dbReference>
<evidence type="ECO:0000259" key="2">
    <source>
        <dbReference type="Pfam" id="PF13962"/>
    </source>
</evidence>
<feature type="transmembrane region" description="Helical" evidence="1">
    <location>
        <begin position="266"/>
        <end position="294"/>
    </location>
</feature>